<dbReference type="SUPFAM" id="SSF109854">
    <property type="entry name" value="DinB/YfiT-like putative metalloenzymes"/>
    <property type="match status" value="1"/>
</dbReference>
<dbReference type="Pfam" id="PF11716">
    <property type="entry name" value="MDMPI_N"/>
    <property type="match status" value="1"/>
</dbReference>
<accession>A0ABZ1NEL1</accession>
<evidence type="ECO:0000259" key="1">
    <source>
        <dbReference type="Pfam" id="PF11716"/>
    </source>
</evidence>
<keyword evidence="3" id="KW-1185">Reference proteome</keyword>
<dbReference type="GeneID" id="91374805"/>
<dbReference type="RefSeq" id="WP_328660187.1">
    <property type="nucleotide sequence ID" value="NZ_CP108014.1"/>
</dbReference>
<feature type="domain" description="Mycothiol-dependent maleylpyruvate isomerase metal-binding" evidence="1">
    <location>
        <begin position="12"/>
        <end position="97"/>
    </location>
</feature>
<protein>
    <submittedName>
        <fullName evidence="2">Maleylpyruvate isomerase family mycothiol-dependent enzyme</fullName>
    </submittedName>
</protein>
<dbReference type="InterPro" id="IPR017517">
    <property type="entry name" value="Maleyloyr_isom"/>
</dbReference>
<evidence type="ECO:0000313" key="2">
    <source>
        <dbReference type="EMBL" id="WTY38440.1"/>
    </source>
</evidence>
<dbReference type="Proteomes" id="UP001621418">
    <property type="component" value="Chromosome"/>
</dbReference>
<sequence>MPDTSILDHSVAERARLADLLADLSADQWGTPSLCEGWAIREVVAHITVPYRTSGPRMMLGLARARFNINRYCDIAARADTARLSDAELLNSLRDNITHPWRPPGGGTAGALSHYVIHGLDITEPLGLPAAPTDRIATVLAHVEPKGLSFFGVDLTGIRLQATDADYTIGEGAPITLPAKDILLTITGRRLLPQ</sequence>
<reference evidence="2 3" key="1">
    <citation type="submission" date="2022-10" db="EMBL/GenBank/DDBJ databases">
        <title>The complete genomes of actinobacterial strains from the NBC collection.</title>
        <authorList>
            <person name="Joergensen T.S."/>
            <person name="Alvarez Arevalo M."/>
            <person name="Sterndorff E.B."/>
            <person name="Faurdal D."/>
            <person name="Vuksanovic O."/>
            <person name="Mourched A.-S."/>
            <person name="Charusanti P."/>
            <person name="Shaw S."/>
            <person name="Blin K."/>
            <person name="Weber T."/>
        </authorList>
    </citation>
    <scope>NUCLEOTIDE SEQUENCE [LARGE SCALE GENOMIC DNA]</scope>
    <source>
        <strain evidence="2 3">NBC_01413</strain>
    </source>
</reference>
<name>A0ABZ1NEL1_9NOCA</name>
<keyword evidence="2" id="KW-0413">Isomerase</keyword>
<dbReference type="Gene3D" id="1.20.120.450">
    <property type="entry name" value="dinb family like domain"/>
    <property type="match status" value="1"/>
</dbReference>
<dbReference type="InterPro" id="IPR034660">
    <property type="entry name" value="DinB/YfiT-like"/>
</dbReference>
<gene>
    <name evidence="2" type="ORF">OG308_11680</name>
</gene>
<organism evidence="2 3">
    <name type="scientific">Nocardia salmonicida</name>
    <dbReference type="NCBI Taxonomy" id="53431"/>
    <lineage>
        <taxon>Bacteria</taxon>
        <taxon>Bacillati</taxon>
        <taxon>Actinomycetota</taxon>
        <taxon>Actinomycetes</taxon>
        <taxon>Mycobacteriales</taxon>
        <taxon>Nocardiaceae</taxon>
        <taxon>Nocardia</taxon>
    </lineage>
</organism>
<dbReference type="GO" id="GO:0016853">
    <property type="term" value="F:isomerase activity"/>
    <property type="evidence" value="ECO:0007669"/>
    <property type="project" value="UniProtKB-KW"/>
</dbReference>
<dbReference type="NCBIfam" id="TIGR03083">
    <property type="entry name" value="maleylpyruvate isomerase family mycothiol-dependent enzyme"/>
    <property type="match status" value="1"/>
</dbReference>
<evidence type="ECO:0000313" key="3">
    <source>
        <dbReference type="Proteomes" id="UP001621418"/>
    </source>
</evidence>
<dbReference type="EMBL" id="CP109527">
    <property type="protein sequence ID" value="WTY38440.1"/>
    <property type="molecule type" value="Genomic_DNA"/>
</dbReference>
<proteinExistence type="predicted"/>
<dbReference type="InterPro" id="IPR024344">
    <property type="entry name" value="MDMPI_metal-binding"/>
</dbReference>